<name>A0A1M7MHG5_9ACTN</name>
<evidence type="ECO:0000256" key="1">
    <source>
        <dbReference type="ARBA" id="ARBA00009897"/>
    </source>
</evidence>
<evidence type="ECO:0000313" key="6">
    <source>
        <dbReference type="EMBL" id="SHM90346.1"/>
    </source>
</evidence>
<keyword evidence="2" id="KW-0436">Ligase</keyword>
<evidence type="ECO:0000259" key="5">
    <source>
        <dbReference type="PROSITE" id="PS51987"/>
    </source>
</evidence>
<dbReference type="OrthoDB" id="3277468at2"/>
<reference evidence="6 7" key="1">
    <citation type="submission" date="2016-11" db="EMBL/GenBank/DDBJ databases">
        <authorList>
            <person name="Jaros S."/>
            <person name="Januszkiewicz K."/>
            <person name="Wedrychowicz H."/>
        </authorList>
    </citation>
    <scope>NUCLEOTIDE SEQUENCE [LARGE SCALE GENOMIC DNA]</scope>
    <source>
        <strain evidence="6 7">DSM 46144</strain>
    </source>
</reference>
<dbReference type="STRING" id="134849.SAMN05443668_102126"/>
<dbReference type="SMART" id="SM01230">
    <property type="entry name" value="Gln-synt_C"/>
    <property type="match status" value="1"/>
</dbReference>
<dbReference type="SUPFAM" id="SSF55931">
    <property type="entry name" value="Glutamine synthetase/guanido kinase"/>
    <property type="match status" value="1"/>
</dbReference>
<comment type="similarity">
    <text evidence="1 3 4">Belongs to the glutamine synthetase family.</text>
</comment>
<feature type="domain" description="GS catalytic" evidence="5">
    <location>
        <begin position="128"/>
        <end position="466"/>
    </location>
</feature>
<evidence type="ECO:0000313" key="7">
    <source>
        <dbReference type="Proteomes" id="UP000184440"/>
    </source>
</evidence>
<dbReference type="InterPro" id="IPR036651">
    <property type="entry name" value="Gln_synt_N_sf"/>
</dbReference>
<dbReference type="Proteomes" id="UP000184440">
    <property type="component" value="Unassembled WGS sequence"/>
</dbReference>
<sequence length="466" mass="49670">MALSTVSPPAIPAPEELWARAAEELANAGVIGVTTVWADNNGIPRSQTVPIDQLASAAAYGVGITSLFPVLDSHDGTTFAHQDLSTPSGEVRLVPVVDRLVRLKGQPAFAWAPGRQLGADGCPTPYDQRSILERQVSRAQEAGLSLRAGYELEFYLSCAADDTDAELTPAHRGPAYSPTALLRVDEFAAQLLSDLAADGVPVGQLHAAHGASRLKVTIVATDPISAADRQMLARQTIHAAARAQGLRASFAPVVDVAGIGNVWRLHSSIWRRNQNLMDGDGPHGLSPEGASYLAGLLRDLPAIAAVTAPSVPSLTRLRPSAFAGAYAFWGVGNREAPLRYLPSTTMLGQTHANVELTPSDASANPYLALAVVIGAGLSGIEEKLELPDPIQQDVGSWTEEQRAAQDVRRLPITTDEQLGALQDSPRISAVLGPELTGAFRAVRKSDWLWAQDRSIEDVIEGHRWLY</sequence>
<dbReference type="PROSITE" id="PS51987">
    <property type="entry name" value="GS_CATALYTIC"/>
    <property type="match status" value="1"/>
</dbReference>
<dbReference type="PANTHER" id="PTHR43785:SF12">
    <property type="entry name" value="TYPE-1 GLUTAMINE SYNTHETASE 2"/>
    <property type="match status" value="1"/>
</dbReference>
<organism evidence="6 7">
    <name type="scientific">Cryptosporangium aurantiacum</name>
    <dbReference type="NCBI Taxonomy" id="134849"/>
    <lineage>
        <taxon>Bacteria</taxon>
        <taxon>Bacillati</taxon>
        <taxon>Actinomycetota</taxon>
        <taxon>Actinomycetes</taxon>
        <taxon>Cryptosporangiales</taxon>
        <taxon>Cryptosporangiaceae</taxon>
        <taxon>Cryptosporangium</taxon>
    </lineage>
</organism>
<dbReference type="PANTHER" id="PTHR43785">
    <property type="entry name" value="GAMMA-GLUTAMYLPUTRESCINE SYNTHETASE"/>
    <property type="match status" value="1"/>
</dbReference>
<proteinExistence type="inferred from homology"/>
<dbReference type="RefSeq" id="WP_073253277.1">
    <property type="nucleotide sequence ID" value="NZ_FRCS01000002.1"/>
</dbReference>
<accession>A0A1M7MHG5</accession>
<evidence type="ECO:0000256" key="4">
    <source>
        <dbReference type="RuleBase" id="RU000384"/>
    </source>
</evidence>
<dbReference type="InterPro" id="IPR014746">
    <property type="entry name" value="Gln_synth/guanido_kin_cat_dom"/>
</dbReference>
<dbReference type="GO" id="GO:0006542">
    <property type="term" value="P:glutamine biosynthetic process"/>
    <property type="evidence" value="ECO:0007669"/>
    <property type="project" value="InterPro"/>
</dbReference>
<dbReference type="Pfam" id="PF00120">
    <property type="entry name" value="Gln-synt_C"/>
    <property type="match status" value="1"/>
</dbReference>
<evidence type="ECO:0000256" key="3">
    <source>
        <dbReference type="PROSITE-ProRule" id="PRU01331"/>
    </source>
</evidence>
<protein>
    <submittedName>
        <fullName evidence="6">Glutamine synthetase</fullName>
    </submittedName>
</protein>
<keyword evidence="7" id="KW-1185">Reference proteome</keyword>
<dbReference type="Gene3D" id="3.30.590.10">
    <property type="entry name" value="Glutamine synthetase/guanido kinase, catalytic domain"/>
    <property type="match status" value="1"/>
</dbReference>
<gene>
    <name evidence="6" type="ORF">SAMN05443668_102126</name>
</gene>
<dbReference type="GO" id="GO:0004356">
    <property type="term" value="F:glutamine synthetase activity"/>
    <property type="evidence" value="ECO:0007669"/>
    <property type="project" value="InterPro"/>
</dbReference>
<dbReference type="AlphaFoldDB" id="A0A1M7MHG5"/>
<dbReference type="EMBL" id="FRCS01000002">
    <property type="protein sequence ID" value="SHM90346.1"/>
    <property type="molecule type" value="Genomic_DNA"/>
</dbReference>
<dbReference type="Gene3D" id="3.10.20.70">
    <property type="entry name" value="Glutamine synthetase, N-terminal domain"/>
    <property type="match status" value="1"/>
</dbReference>
<dbReference type="InterPro" id="IPR008146">
    <property type="entry name" value="Gln_synth_cat_dom"/>
</dbReference>
<evidence type="ECO:0000256" key="2">
    <source>
        <dbReference type="ARBA" id="ARBA00022598"/>
    </source>
</evidence>